<dbReference type="PANTHER" id="PTHR30461:SF23">
    <property type="entry name" value="DNA RECOMBINASE-RELATED"/>
    <property type="match status" value="1"/>
</dbReference>
<dbReference type="CDD" id="cd00338">
    <property type="entry name" value="Ser_Recombinase"/>
    <property type="match status" value="1"/>
</dbReference>
<dbReference type="Gene3D" id="3.90.1750.20">
    <property type="entry name" value="Putative Large Serine Recombinase, Chain B, Domain 2"/>
    <property type="match status" value="1"/>
</dbReference>
<evidence type="ECO:0000259" key="3">
    <source>
        <dbReference type="PROSITE" id="PS51736"/>
    </source>
</evidence>
<dbReference type="InterPro" id="IPR011109">
    <property type="entry name" value="DNA_bind_recombinase_dom"/>
</dbReference>
<sequence length="597" mass="66948">MKKRSASNSALSTASAAPLVRCAIYTRVSTDDQARGEYNSLESQRDICEHAIAVHLHEGWKTTLYLDDPGYSGKNLERPGMQVLIQEVKAGQVDVVVAYKLDRITRYLPDFYEFWKILNEHKVNFVSATQAFDTSTPMGMLMLNMLLSFGQFEREMIAERVSHKIAERAKKGLWNGGWAPLGYAHDPVTKQIHPDPTEAPIARRVFELSKELRSASKVAGTLNAEGLRTPERTVKSRRGNEMIVGGKRFIPNKIKVIVTNPLYKGIVHHNGEDYSGEHEALVSEKLWQDANDALSGKGKNRQQAVLERNTHQSLLKGIIRCGECGHRLTPKPGGKKDRDGNPYLYYTCNNVSKDGKAATCSLRNVPARAIDDFVIQILGEIGRRPEIIKAAVASSNEEKSKSIRPLKSKLTQLQRQHTDMGEELQRYLVMVRKTDSAHFGRETLAAAEDLAKQKHELEREIEKVKIDIAYRERAVTDEHLVAKSLLDFEKTIAGVSFDEQCDLLRLLLRQVRVNRLDPNKEPIPGNPHTWSTKIRTQWFAVNLDLYASDLVSRNCENPTASSHLDQSGGEGGIRTHGENYPTPVFKTGAINHSTTSP</sequence>
<accession>A0ABP9PET8</accession>
<keyword evidence="1" id="KW-0175">Coiled coil</keyword>
<dbReference type="PROSITE" id="PS51736">
    <property type="entry name" value="RECOMBINASES_3"/>
    <property type="match status" value="1"/>
</dbReference>
<evidence type="ECO:0000259" key="4">
    <source>
        <dbReference type="PROSITE" id="PS51737"/>
    </source>
</evidence>
<keyword evidence="6" id="KW-1185">Reference proteome</keyword>
<evidence type="ECO:0000313" key="5">
    <source>
        <dbReference type="EMBL" id="GAA5143815.1"/>
    </source>
</evidence>
<dbReference type="Pfam" id="PF13408">
    <property type="entry name" value="Zn_ribbon_recom"/>
    <property type="match status" value="1"/>
</dbReference>
<dbReference type="PANTHER" id="PTHR30461">
    <property type="entry name" value="DNA-INVERTASE FROM LAMBDOID PROPHAGE"/>
    <property type="match status" value="1"/>
</dbReference>
<dbReference type="Pfam" id="PF07508">
    <property type="entry name" value="Recombinase"/>
    <property type="match status" value="1"/>
</dbReference>
<dbReference type="Pfam" id="PF00239">
    <property type="entry name" value="Resolvase"/>
    <property type="match status" value="1"/>
</dbReference>
<name>A0ABP9PET8_9BACT</name>
<reference evidence="6" key="1">
    <citation type="journal article" date="2019" name="Int. J. Syst. Evol. Microbiol.">
        <title>The Global Catalogue of Microorganisms (GCM) 10K type strain sequencing project: providing services to taxonomists for standard genome sequencing and annotation.</title>
        <authorList>
            <consortium name="The Broad Institute Genomics Platform"/>
            <consortium name="The Broad Institute Genome Sequencing Center for Infectious Disease"/>
            <person name="Wu L."/>
            <person name="Ma J."/>
        </authorList>
    </citation>
    <scope>NUCLEOTIDE SEQUENCE [LARGE SCALE GENOMIC DNA]</scope>
    <source>
        <strain evidence="6">JCM 18053</strain>
    </source>
</reference>
<feature type="coiled-coil region" evidence="1">
    <location>
        <begin position="440"/>
        <end position="467"/>
    </location>
</feature>
<dbReference type="SUPFAM" id="SSF53041">
    <property type="entry name" value="Resolvase-like"/>
    <property type="match status" value="1"/>
</dbReference>
<feature type="domain" description="Recombinase" evidence="4">
    <location>
        <begin position="180"/>
        <end position="300"/>
    </location>
</feature>
<proteinExistence type="predicted"/>
<feature type="domain" description="Resolvase/invertase-type recombinase catalytic" evidence="3">
    <location>
        <begin position="21"/>
        <end position="172"/>
    </location>
</feature>
<dbReference type="PROSITE" id="PS51737">
    <property type="entry name" value="RECOMBINASE_DNA_BIND"/>
    <property type="match status" value="1"/>
</dbReference>
<feature type="region of interest" description="Disordered" evidence="2">
    <location>
        <begin position="558"/>
        <end position="597"/>
    </location>
</feature>
<dbReference type="InterPro" id="IPR036162">
    <property type="entry name" value="Resolvase-like_N_sf"/>
</dbReference>
<evidence type="ECO:0000256" key="1">
    <source>
        <dbReference type="SAM" id="Coils"/>
    </source>
</evidence>
<dbReference type="Proteomes" id="UP001499852">
    <property type="component" value="Unassembled WGS sequence"/>
</dbReference>
<dbReference type="SMART" id="SM00857">
    <property type="entry name" value="Resolvase"/>
    <property type="match status" value="1"/>
</dbReference>
<organism evidence="5 6">
    <name type="scientific">Prosthecobacter algae</name>
    <dbReference type="NCBI Taxonomy" id="1144682"/>
    <lineage>
        <taxon>Bacteria</taxon>
        <taxon>Pseudomonadati</taxon>
        <taxon>Verrucomicrobiota</taxon>
        <taxon>Verrucomicrobiia</taxon>
        <taxon>Verrucomicrobiales</taxon>
        <taxon>Verrucomicrobiaceae</taxon>
        <taxon>Prosthecobacter</taxon>
    </lineage>
</organism>
<dbReference type="InterPro" id="IPR006119">
    <property type="entry name" value="Resolv_N"/>
</dbReference>
<protein>
    <submittedName>
        <fullName evidence="5">Recombinase family protein</fullName>
    </submittedName>
</protein>
<dbReference type="InterPro" id="IPR025827">
    <property type="entry name" value="Zn_ribbon_recom_dom"/>
</dbReference>
<dbReference type="InterPro" id="IPR038109">
    <property type="entry name" value="DNA_bind_recomb_sf"/>
</dbReference>
<comment type="caution">
    <text evidence="5">The sequence shown here is derived from an EMBL/GenBank/DDBJ whole genome shotgun (WGS) entry which is preliminary data.</text>
</comment>
<dbReference type="InterPro" id="IPR050639">
    <property type="entry name" value="SSR_resolvase"/>
</dbReference>
<evidence type="ECO:0000256" key="2">
    <source>
        <dbReference type="SAM" id="MobiDB-lite"/>
    </source>
</evidence>
<dbReference type="Gene3D" id="3.40.50.1390">
    <property type="entry name" value="Resolvase, N-terminal catalytic domain"/>
    <property type="match status" value="1"/>
</dbReference>
<gene>
    <name evidence="5" type="ORF">GCM10023213_32580</name>
</gene>
<evidence type="ECO:0000313" key="6">
    <source>
        <dbReference type="Proteomes" id="UP001499852"/>
    </source>
</evidence>
<dbReference type="EMBL" id="BAABIA010000006">
    <property type="protein sequence ID" value="GAA5143815.1"/>
    <property type="molecule type" value="Genomic_DNA"/>
</dbReference>